<evidence type="ECO:0000256" key="7">
    <source>
        <dbReference type="SAM" id="Phobius"/>
    </source>
</evidence>
<keyword evidence="4" id="KW-0053">Apoptosis</keyword>
<dbReference type="AlphaFoldDB" id="A0A6A7FTK9"/>
<dbReference type="GO" id="GO:0051400">
    <property type="term" value="F:BH domain binding"/>
    <property type="evidence" value="ECO:0007669"/>
    <property type="project" value="TreeGrafter"/>
</dbReference>
<evidence type="ECO:0000256" key="6">
    <source>
        <dbReference type="ARBA" id="ARBA00023136"/>
    </source>
</evidence>
<keyword evidence="3 7" id="KW-0812">Transmembrane</keyword>
<evidence type="ECO:0000259" key="8">
    <source>
        <dbReference type="SMART" id="SM00337"/>
    </source>
</evidence>
<dbReference type="SUPFAM" id="SSF56854">
    <property type="entry name" value="Bcl-2 inhibitors of programmed cell death"/>
    <property type="match status" value="1"/>
</dbReference>
<dbReference type="InterPro" id="IPR002475">
    <property type="entry name" value="Bcl2-like"/>
</dbReference>
<proteinExistence type="evidence at transcript level"/>
<evidence type="ECO:0000313" key="9">
    <source>
        <dbReference type="EMBL" id="LAC21946.1"/>
    </source>
</evidence>
<reference evidence="9" key="1">
    <citation type="submission" date="2017-11" db="EMBL/GenBank/DDBJ databases">
        <title>The sensing device of the deep-sea amphipod.</title>
        <authorList>
            <person name="Kobayashi H."/>
            <person name="Nagahama T."/>
            <person name="Arai W."/>
            <person name="Sasagawa Y."/>
            <person name="Umeda M."/>
            <person name="Hayashi T."/>
            <person name="Nikaido I."/>
            <person name="Watanabe H."/>
            <person name="Oguri K."/>
            <person name="Kitazato H."/>
            <person name="Fujioka K."/>
            <person name="Kido Y."/>
            <person name="Takami H."/>
        </authorList>
    </citation>
    <scope>NUCLEOTIDE SEQUENCE</scope>
    <source>
        <tissue evidence="9">Whole body</tissue>
    </source>
</reference>
<dbReference type="InterPro" id="IPR036834">
    <property type="entry name" value="Bcl-2-like_sf"/>
</dbReference>
<comment type="similarity">
    <text evidence="2">Belongs to the Bcl-2 family.</text>
</comment>
<evidence type="ECO:0000256" key="2">
    <source>
        <dbReference type="ARBA" id="ARBA00009458"/>
    </source>
</evidence>
<keyword evidence="6 7" id="KW-0472">Membrane</keyword>
<dbReference type="EMBL" id="IACT01002679">
    <property type="protein sequence ID" value="LAC21946.1"/>
    <property type="molecule type" value="mRNA"/>
</dbReference>
<dbReference type="InterPro" id="IPR026298">
    <property type="entry name" value="Bcl-2_fam"/>
</dbReference>
<sequence length="269" mass="29408">MMLKAAAAKIIHHQRLRMMYTIEEESHMLEALGSITGQADFVQRRKFSNVSDAVTRRISTTMGWRSPATDEVVPQAKYLCSQYIRSRLKRAGLLNKKLGLQRLRSVANMAGGWEVCEVFPRVSCLGQEMERSHPKLYGSVVRQLSVSIKSDKVVRHLVLAISSHLLRTDVTWARLISLYAVAAALAADCVRQGHPEFVSSVIEGVGMAIEQHSCQWIVAQGGWSGVLVWSQPPAFEPTPLEMVGLVGGAGVLLAAIIGGALSLLGHLIS</sequence>
<dbReference type="GO" id="GO:0008630">
    <property type="term" value="P:intrinsic apoptotic signaling pathway in response to DNA damage"/>
    <property type="evidence" value="ECO:0007669"/>
    <property type="project" value="TreeGrafter"/>
</dbReference>
<name>A0A6A7FTK9_9CRUS</name>
<dbReference type="PANTHER" id="PTHR11256:SF48">
    <property type="entry name" value="BCL-2-RELATED OVARIAN KILLER PROTEIN"/>
    <property type="match status" value="1"/>
</dbReference>
<evidence type="ECO:0000256" key="1">
    <source>
        <dbReference type="ARBA" id="ARBA00004167"/>
    </source>
</evidence>
<dbReference type="GO" id="GO:0042981">
    <property type="term" value="P:regulation of apoptotic process"/>
    <property type="evidence" value="ECO:0007669"/>
    <property type="project" value="InterPro"/>
</dbReference>
<dbReference type="CDD" id="cd06845">
    <property type="entry name" value="Bcl-2_like"/>
    <property type="match status" value="1"/>
</dbReference>
<dbReference type="Pfam" id="PF00452">
    <property type="entry name" value="Bcl-2"/>
    <property type="match status" value="1"/>
</dbReference>
<dbReference type="SMART" id="SM00337">
    <property type="entry name" value="BCL"/>
    <property type="match status" value="1"/>
</dbReference>
<keyword evidence="5 7" id="KW-1133">Transmembrane helix</keyword>
<feature type="transmembrane region" description="Helical" evidence="7">
    <location>
        <begin position="242"/>
        <end position="264"/>
    </location>
</feature>
<dbReference type="PROSITE" id="PS50062">
    <property type="entry name" value="BCL2_FAMILY"/>
    <property type="match status" value="1"/>
</dbReference>
<dbReference type="GO" id="GO:0005741">
    <property type="term" value="C:mitochondrial outer membrane"/>
    <property type="evidence" value="ECO:0007669"/>
    <property type="project" value="TreeGrafter"/>
</dbReference>
<protein>
    <submittedName>
        <fullName evidence="9">Bcl-2-related ovarian killer protein homolog A</fullName>
    </submittedName>
</protein>
<evidence type="ECO:0000256" key="3">
    <source>
        <dbReference type="ARBA" id="ARBA00022692"/>
    </source>
</evidence>
<dbReference type="GO" id="GO:0001836">
    <property type="term" value="P:release of cytochrome c from mitochondria"/>
    <property type="evidence" value="ECO:0007669"/>
    <property type="project" value="TreeGrafter"/>
</dbReference>
<evidence type="ECO:0000256" key="5">
    <source>
        <dbReference type="ARBA" id="ARBA00022989"/>
    </source>
</evidence>
<dbReference type="Gene3D" id="1.10.437.10">
    <property type="entry name" value="Blc2-like"/>
    <property type="match status" value="1"/>
</dbReference>
<accession>A0A6A7FTK9</accession>
<comment type="subcellular location">
    <subcellularLocation>
        <location evidence="1">Membrane</location>
        <topology evidence="1">Single-pass membrane protein</topology>
    </subcellularLocation>
</comment>
<dbReference type="InterPro" id="IPR046371">
    <property type="entry name" value="Bcl-2_BH1-3"/>
</dbReference>
<evidence type="ECO:0000256" key="4">
    <source>
        <dbReference type="ARBA" id="ARBA00022703"/>
    </source>
</evidence>
<feature type="domain" description="Bcl-2 Bcl-2 homology region 1-3" evidence="8">
    <location>
        <begin position="122"/>
        <end position="223"/>
    </location>
</feature>
<organism evidence="9">
    <name type="scientific">Hirondellea gigas</name>
    <dbReference type="NCBI Taxonomy" id="1518452"/>
    <lineage>
        <taxon>Eukaryota</taxon>
        <taxon>Metazoa</taxon>
        <taxon>Ecdysozoa</taxon>
        <taxon>Arthropoda</taxon>
        <taxon>Crustacea</taxon>
        <taxon>Multicrustacea</taxon>
        <taxon>Malacostraca</taxon>
        <taxon>Eumalacostraca</taxon>
        <taxon>Peracarida</taxon>
        <taxon>Amphipoda</taxon>
        <taxon>Amphilochidea</taxon>
        <taxon>Lysianassida</taxon>
        <taxon>Lysianassidira</taxon>
        <taxon>Lysianassoidea</taxon>
        <taxon>Lysianassidae</taxon>
        <taxon>Hirondellea</taxon>
    </lineage>
</organism>
<dbReference type="PANTHER" id="PTHR11256">
    <property type="entry name" value="BCL-2 RELATED"/>
    <property type="match status" value="1"/>
</dbReference>
<dbReference type="GO" id="GO:0097192">
    <property type="term" value="P:extrinsic apoptotic signaling pathway in absence of ligand"/>
    <property type="evidence" value="ECO:0007669"/>
    <property type="project" value="TreeGrafter"/>
</dbReference>